<evidence type="ECO:0000259" key="1">
    <source>
        <dbReference type="Pfam" id="PF09557"/>
    </source>
</evidence>
<reference evidence="2" key="2">
    <citation type="journal article" date="2011" name="Genet. Mol. Biol.">
        <title>Characterization of a small cryptic plasmid from endophytic Pantoea agglomerans and its use in the construction of an expression vector.</title>
        <authorList>
            <person name="de Lima Procopio R.E."/>
            <person name="Araujo W.L."/>
            <person name="Andreote F.D."/>
            <person name="Azevedo J.L."/>
        </authorList>
    </citation>
    <scope>NUCLEOTIDE SEQUENCE [LARGE SCALE GENOMIC DNA]</scope>
    <source>
        <strain evidence="2">EGE6</strain>
        <plasmid evidence="2">pPAGA3</plasmid>
    </source>
</reference>
<dbReference type="RefSeq" id="WP_013183025.1">
    <property type="nucleotide sequence ID" value="NC_014227.1"/>
</dbReference>
<sequence length="238" mass="27582">MNNQPPEEPGSEGNDQVIRLAEEVIEISRQRVTDGHVRVTRQVTEHQQKIALMLRHQTAEIDRITKSERLTAMPEIREENGVLIIPIVEEEIEIVRHLVLKEEWHIRKVVSMEETEEIVTLRKQHAYLTRTSHSEPSKSIIEEHNMARETIVTMFSSLSLAEGAKRTLIKAGFLDDDIDIISGDRLRTEGHEARHPGFWQRLFGNTLEEDQAEVYEDAMRTGGVVLSLRRMKMSYRER</sequence>
<name>D7GL53_ENTAG</name>
<organism evidence="2">
    <name type="scientific">Enterobacter agglomerans</name>
    <name type="common">Erwinia herbicola</name>
    <name type="synonym">Pantoea agglomerans</name>
    <dbReference type="NCBI Taxonomy" id="549"/>
    <lineage>
        <taxon>Bacteria</taxon>
        <taxon>Pseudomonadati</taxon>
        <taxon>Pseudomonadota</taxon>
        <taxon>Gammaproteobacteria</taxon>
        <taxon>Enterobacterales</taxon>
        <taxon>Erwiniaceae</taxon>
        <taxon>Pantoea</taxon>
        <taxon>Pantoea agglomerans group</taxon>
    </lineage>
</organism>
<proteinExistence type="predicted"/>
<dbReference type="EMBL" id="FN868248">
    <property type="protein sequence ID" value="CBM40332.1"/>
    <property type="molecule type" value="Genomic_DNA"/>
</dbReference>
<keyword evidence="2" id="KW-0614">Plasmid</keyword>
<evidence type="ECO:0000313" key="2">
    <source>
        <dbReference type="EMBL" id="CBM40332.1"/>
    </source>
</evidence>
<feature type="domain" description="DUF2382" evidence="1">
    <location>
        <begin position="18"/>
        <end position="125"/>
    </location>
</feature>
<accession>D7GL53</accession>
<protein>
    <recommendedName>
        <fullName evidence="1">DUF2382 domain-containing protein</fullName>
    </recommendedName>
</protein>
<reference evidence="2" key="1">
    <citation type="submission" date="2010-05" db="EMBL/GenBank/DDBJ databases">
        <authorList>
            <person name="Procopio R.E.L."/>
        </authorList>
    </citation>
    <scope>NUCLEOTIDE SEQUENCE</scope>
    <source>
        <strain evidence="2">EGE6</strain>
        <plasmid evidence="2">pPAGA3</plasmid>
    </source>
</reference>
<dbReference type="Pfam" id="PF09557">
    <property type="entry name" value="DUF2382"/>
    <property type="match status" value="1"/>
</dbReference>
<geneLocation type="plasmid" evidence="2">
    <name>pPAGA3</name>
</geneLocation>
<dbReference type="InterPro" id="IPR019060">
    <property type="entry name" value="DUF2382"/>
</dbReference>
<dbReference type="AlphaFoldDB" id="D7GL53"/>